<gene>
    <name evidence="1" type="ORF">QP460_000050</name>
</gene>
<reference evidence="1" key="1">
    <citation type="submission" date="2023-05" db="EMBL/GenBank/DDBJ databases">
        <authorList>
            <person name="Du J."/>
        </authorList>
    </citation>
    <scope>NUCLEOTIDE SEQUENCE</scope>
    <source>
        <strain evidence="1">UMB1064</strain>
    </source>
</reference>
<comment type="caution">
    <text evidence="1">The sequence shown here is derived from an EMBL/GenBank/DDBJ whole genome shotgun (WGS) entry which is preliminary data.</text>
</comment>
<evidence type="ECO:0000313" key="2">
    <source>
        <dbReference type="Proteomes" id="UP001223646"/>
    </source>
</evidence>
<dbReference type="EMBL" id="JASOOY020000001">
    <property type="protein sequence ID" value="MEO3715988.1"/>
    <property type="molecule type" value="Genomic_DNA"/>
</dbReference>
<reference evidence="1" key="2">
    <citation type="submission" date="2024-05" db="EMBL/GenBank/DDBJ databases">
        <authorList>
            <person name="Wolfe A."/>
        </authorList>
    </citation>
    <scope>NUCLEOTIDE SEQUENCE</scope>
    <source>
        <strain evidence="1">UMB1064</strain>
    </source>
</reference>
<evidence type="ECO:0000313" key="1">
    <source>
        <dbReference type="EMBL" id="MEO3715988.1"/>
    </source>
</evidence>
<organism evidence="1 2">
    <name type="scientific">Corynebacterium amycolatum</name>
    <dbReference type="NCBI Taxonomy" id="43765"/>
    <lineage>
        <taxon>Bacteria</taxon>
        <taxon>Bacillati</taxon>
        <taxon>Actinomycetota</taxon>
        <taxon>Actinomycetes</taxon>
        <taxon>Mycobacteriales</taxon>
        <taxon>Corynebacteriaceae</taxon>
        <taxon>Corynebacterium</taxon>
    </lineage>
</organism>
<name>A0AAW9SVT2_CORAY</name>
<protein>
    <submittedName>
        <fullName evidence="1">Uncharacterized protein</fullName>
    </submittedName>
</protein>
<proteinExistence type="predicted"/>
<dbReference type="RefSeq" id="WP_347658029.1">
    <property type="nucleotide sequence ID" value="NZ_JASOOY020000001.1"/>
</dbReference>
<dbReference type="AlphaFoldDB" id="A0AAW9SVT2"/>
<accession>A0AAW9SVT2</accession>
<sequence>MEQGNDLANGCRVGEPHNETKKELTAMWWQRKKSESGIIPTAMRGTRMLESIDAAGFSFAAIIDRSRAQASMGLVFDEPMFDTRLLVDVERGLGDVDGLVATTAVMSGGASPAPARLWATFRARSKSQRRDDDEFVADLARRSTQLFNAAADADLAAAPLTSNQVMELAAYSWSDVQTPAWPPVAKKVEETPDSVVIDGVAHVGFAVDIDVPDVETQVVEATSAIQVGPRVALARQFRPGLDGQGSGRRVGVLTISAEDSPEAVADVAGVIIDALDPHVQLRVHRLRGRTGTAVATMCGGGVLGWQHLDVVKEVA</sequence>
<dbReference type="Proteomes" id="UP001223646">
    <property type="component" value="Unassembled WGS sequence"/>
</dbReference>